<name>A0A0A9H872_ARUDO</name>
<dbReference type="AlphaFoldDB" id="A0A0A9H872"/>
<proteinExistence type="predicted"/>
<reference evidence="1" key="1">
    <citation type="submission" date="2014-09" db="EMBL/GenBank/DDBJ databases">
        <authorList>
            <person name="Magalhaes I.L.F."/>
            <person name="Oliveira U."/>
            <person name="Santos F.R."/>
            <person name="Vidigal T.H.D.A."/>
            <person name="Brescovit A.D."/>
            <person name="Santos A.J."/>
        </authorList>
    </citation>
    <scope>NUCLEOTIDE SEQUENCE</scope>
    <source>
        <tissue evidence="1">Shoot tissue taken approximately 20 cm above the soil surface</tissue>
    </source>
</reference>
<sequence>MQYSHLSSYFTNLAGRLAPLQLGCHGVTDPRLELEATAGGAVARWCQLTE</sequence>
<evidence type="ECO:0000313" key="1">
    <source>
        <dbReference type="EMBL" id="JAE32952.1"/>
    </source>
</evidence>
<organism evidence="1">
    <name type="scientific">Arundo donax</name>
    <name type="common">Giant reed</name>
    <name type="synonym">Donax arundinaceus</name>
    <dbReference type="NCBI Taxonomy" id="35708"/>
    <lineage>
        <taxon>Eukaryota</taxon>
        <taxon>Viridiplantae</taxon>
        <taxon>Streptophyta</taxon>
        <taxon>Embryophyta</taxon>
        <taxon>Tracheophyta</taxon>
        <taxon>Spermatophyta</taxon>
        <taxon>Magnoliopsida</taxon>
        <taxon>Liliopsida</taxon>
        <taxon>Poales</taxon>
        <taxon>Poaceae</taxon>
        <taxon>PACMAD clade</taxon>
        <taxon>Arundinoideae</taxon>
        <taxon>Arundineae</taxon>
        <taxon>Arundo</taxon>
    </lineage>
</organism>
<dbReference type="EMBL" id="GBRH01164944">
    <property type="protein sequence ID" value="JAE32952.1"/>
    <property type="molecule type" value="Transcribed_RNA"/>
</dbReference>
<accession>A0A0A9H872</accession>
<reference evidence="1" key="2">
    <citation type="journal article" date="2015" name="Data Brief">
        <title>Shoot transcriptome of the giant reed, Arundo donax.</title>
        <authorList>
            <person name="Barrero R.A."/>
            <person name="Guerrero F.D."/>
            <person name="Moolhuijzen P."/>
            <person name="Goolsby J.A."/>
            <person name="Tidwell J."/>
            <person name="Bellgard S.E."/>
            <person name="Bellgard M.I."/>
        </authorList>
    </citation>
    <scope>NUCLEOTIDE SEQUENCE</scope>
    <source>
        <tissue evidence="1">Shoot tissue taken approximately 20 cm above the soil surface</tissue>
    </source>
</reference>
<protein>
    <submittedName>
        <fullName evidence="1">Uncharacterized protein</fullName>
    </submittedName>
</protein>